<protein>
    <submittedName>
        <fullName evidence="2">HDOD domain-containing protein</fullName>
    </submittedName>
</protein>
<evidence type="ECO:0000313" key="2">
    <source>
        <dbReference type="EMBL" id="TBO32718.1"/>
    </source>
</evidence>
<dbReference type="PANTHER" id="PTHR33525">
    <property type="match status" value="1"/>
</dbReference>
<name>A0A4Q9H0R6_9BURK</name>
<sequence>MSEHPILGQVALAYSPVIDRNRNVTATRLTVFPLQHGAPLDARALLAALAEVWPVGGNTLWLSAMSESLLQDLMEAEPSTHIAVEVPAFMACEADNAERIGRLHANGNTLLLKGRPYRELPREVLPCFKLSIIDLEDDRRASEARGGQPPAAAEGPARSIGFVQSGITTVADMENSFRRGALSVLGWPIDDAIQSGGTKNSEQPALQAIVQLIDQVHKEAEIEALENTLKRDPPLAYKLLRYINSPAFGLSVEISSFRHAIMVLGYQRLKRWLALLLATASKDPNMKPVMFAAVRRGLLMEELSKDLGSAEMKGELFICGVFSLLDRMFNQPFSELLKTIPVPERVYQALVDGSGPYGPYFRLVKAIEGQQLEDIREASDGLLMSAETLNSALLKALANAATLE</sequence>
<feature type="domain" description="HDOD" evidence="1">
    <location>
        <begin position="199"/>
        <end position="388"/>
    </location>
</feature>
<keyword evidence="3" id="KW-1185">Reference proteome</keyword>
<proteinExistence type="predicted"/>
<comment type="caution">
    <text evidence="2">The sequence shown here is derived from an EMBL/GenBank/DDBJ whole genome shotgun (WGS) entry which is preliminary data.</text>
</comment>
<evidence type="ECO:0000313" key="3">
    <source>
        <dbReference type="Proteomes" id="UP000292120"/>
    </source>
</evidence>
<dbReference type="Gene3D" id="1.10.3210.10">
    <property type="entry name" value="Hypothetical protein af1432"/>
    <property type="match status" value="1"/>
</dbReference>
<organism evidence="2 3">
    <name type="scientific">Aquabacterium lacunae</name>
    <dbReference type="NCBI Taxonomy" id="2528630"/>
    <lineage>
        <taxon>Bacteria</taxon>
        <taxon>Pseudomonadati</taxon>
        <taxon>Pseudomonadota</taxon>
        <taxon>Betaproteobacteria</taxon>
        <taxon>Burkholderiales</taxon>
        <taxon>Aquabacterium</taxon>
    </lineage>
</organism>
<dbReference type="Proteomes" id="UP000292120">
    <property type="component" value="Unassembled WGS sequence"/>
</dbReference>
<accession>A0A4Q9H0R6</accession>
<reference evidence="2 3" key="1">
    <citation type="submission" date="2019-02" db="EMBL/GenBank/DDBJ databases">
        <title>Aquabacterium sp. strain KMB7.</title>
        <authorList>
            <person name="Chen W.-M."/>
        </authorList>
    </citation>
    <scope>NUCLEOTIDE SEQUENCE [LARGE SCALE GENOMIC DNA]</scope>
    <source>
        <strain evidence="2 3">KMB7</strain>
    </source>
</reference>
<dbReference type="PROSITE" id="PS51833">
    <property type="entry name" value="HDOD"/>
    <property type="match status" value="1"/>
</dbReference>
<dbReference type="AlphaFoldDB" id="A0A4Q9H0R6"/>
<dbReference type="EMBL" id="SIXI01000002">
    <property type="protein sequence ID" value="TBO32718.1"/>
    <property type="molecule type" value="Genomic_DNA"/>
</dbReference>
<dbReference type="PANTHER" id="PTHR33525:SF4">
    <property type="entry name" value="CYCLIC DI-GMP PHOSPHODIESTERASE CDGJ"/>
    <property type="match status" value="1"/>
</dbReference>
<dbReference type="InterPro" id="IPR013976">
    <property type="entry name" value="HDOD"/>
</dbReference>
<dbReference type="Pfam" id="PF08668">
    <property type="entry name" value="HDOD"/>
    <property type="match status" value="1"/>
</dbReference>
<gene>
    <name evidence="2" type="ORF">EYS42_05960</name>
</gene>
<dbReference type="InterPro" id="IPR052340">
    <property type="entry name" value="RNase_Y/CdgJ"/>
</dbReference>
<evidence type="ECO:0000259" key="1">
    <source>
        <dbReference type="PROSITE" id="PS51833"/>
    </source>
</evidence>
<dbReference type="RefSeq" id="WP_130966929.1">
    <property type="nucleotide sequence ID" value="NZ_SIXI01000002.1"/>
</dbReference>
<dbReference type="SUPFAM" id="SSF109604">
    <property type="entry name" value="HD-domain/PDEase-like"/>
    <property type="match status" value="1"/>
</dbReference>
<dbReference type="OrthoDB" id="9804751at2"/>